<dbReference type="AlphaFoldDB" id="A0A7E4VZ13"/>
<dbReference type="Gene3D" id="3.40.710.10">
    <property type="entry name" value="DD-peptidase/beta-lactamase superfamily"/>
    <property type="match status" value="1"/>
</dbReference>
<keyword evidence="1" id="KW-0732">Signal</keyword>
<dbReference type="Pfam" id="PF00144">
    <property type="entry name" value="Beta-lactamase"/>
    <property type="match status" value="1"/>
</dbReference>
<dbReference type="SUPFAM" id="SSF56601">
    <property type="entry name" value="beta-lactamase/transpeptidase-like"/>
    <property type="match status" value="1"/>
</dbReference>
<dbReference type="GO" id="GO:0005739">
    <property type="term" value="C:mitochondrion"/>
    <property type="evidence" value="ECO:0007669"/>
    <property type="project" value="TreeGrafter"/>
</dbReference>
<dbReference type="PANTHER" id="PTHR46520:SF1">
    <property type="entry name" value="SERINE BETA-LACTAMASE-LIKE PROTEIN LACTB, MITOCHONDRIAL"/>
    <property type="match status" value="1"/>
</dbReference>
<evidence type="ECO:0000313" key="3">
    <source>
        <dbReference type="Proteomes" id="UP000492821"/>
    </source>
</evidence>
<name>A0A7E4VZ13_PANRE</name>
<keyword evidence="3" id="KW-1185">Reference proteome</keyword>
<reference evidence="3" key="1">
    <citation type="journal article" date="2013" name="Genetics">
        <title>The draft genome and transcriptome of Panagrellus redivivus are shaped by the harsh demands of a free-living lifestyle.</title>
        <authorList>
            <person name="Srinivasan J."/>
            <person name="Dillman A.R."/>
            <person name="Macchietto M.G."/>
            <person name="Heikkinen L."/>
            <person name="Lakso M."/>
            <person name="Fracchia K.M."/>
            <person name="Antoshechkin I."/>
            <person name="Mortazavi A."/>
            <person name="Wong G."/>
            <person name="Sternberg P.W."/>
        </authorList>
    </citation>
    <scope>NUCLEOTIDE SEQUENCE [LARGE SCALE GENOMIC DNA]</scope>
    <source>
        <strain evidence="3">MT8872</strain>
    </source>
</reference>
<feature type="domain" description="Beta-lactamase-related" evidence="2">
    <location>
        <begin position="48"/>
        <end position="411"/>
    </location>
</feature>
<dbReference type="PANTHER" id="PTHR46520">
    <property type="entry name" value="SERINE BETA-LACTAMASE-LIKE PROTEIN LACTB, MITOCHONDRIAL"/>
    <property type="match status" value="1"/>
</dbReference>
<dbReference type="WBParaSite" id="Pan_g4919.t1">
    <property type="protein sequence ID" value="Pan_g4919.t1"/>
    <property type="gene ID" value="Pan_g4919"/>
</dbReference>
<dbReference type="InterPro" id="IPR012338">
    <property type="entry name" value="Beta-lactam/transpept-like"/>
</dbReference>
<feature type="chain" id="PRO_5028983954" evidence="1">
    <location>
        <begin position="20"/>
        <end position="426"/>
    </location>
</feature>
<organism evidence="3 4">
    <name type="scientific">Panagrellus redivivus</name>
    <name type="common">Microworm</name>
    <dbReference type="NCBI Taxonomy" id="6233"/>
    <lineage>
        <taxon>Eukaryota</taxon>
        <taxon>Metazoa</taxon>
        <taxon>Ecdysozoa</taxon>
        <taxon>Nematoda</taxon>
        <taxon>Chromadorea</taxon>
        <taxon>Rhabditida</taxon>
        <taxon>Tylenchina</taxon>
        <taxon>Panagrolaimomorpha</taxon>
        <taxon>Panagrolaimoidea</taxon>
        <taxon>Panagrolaimidae</taxon>
        <taxon>Panagrellus</taxon>
    </lineage>
</organism>
<evidence type="ECO:0000313" key="4">
    <source>
        <dbReference type="WBParaSite" id="Pan_g4919.t1"/>
    </source>
</evidence>
<dbReference type="GO" id="GO:0008233">
    <property type="term" value="F:peptidase activity"/>
    <property type="evidence" value="ECO:0007669"/>
    <property type="project" value="TreeGrafter"/>
</dbReference>
<dbReference type="InterPro" id="IPR052794">
    <property type="entry name" value="Mito_Ser_Protease_LACTB"/>
</dbReference>
<sequence length="426" mass="46119">MSTWRRALFCAAAPLSTYAAFSGIEDTKLGQTKPKTKDNKVKKAKAKELIRRYMLLNGVPGVSVGVTVNGKTVLRSGVGLADVEQGVKCNGDTVMRIASISKSITSVIAAQLIEEGKLDVEAPVQKYVPTFPKKEFDKQPVDITCKHLLTHTSGIRHYQKADTLAGTVETGKENDKNADIEFYLNQEFPNVTAALSMFLNDPLLSKPGTTFAYTTHGFTLLSAALEGAAGISFPALLSQLTRQLGMTKTRLDKNLEIIPNRSRYYRVDKRGKLENVPEVNNSYKWAGGGLLSNVSDLLTFANALLYSFQARENAPIKPIIKRSTLEKLWTGAVSCDKSDHKYGWGWFTLPKIPEVGGTPLNQTGFVYHTGGAVGASSVLLIDSRGQEATASGQPQGVCVAILANKQDAGTGITTLALQIAELYAED</sequence>
<dbReference type="Proteomes" id="UP000492821">
    <property type="component" value="Unassembled WGS sequence"/>
</dbReference>
<proteinExistence type="predicted"/>
<dbReference type="GO" id="GO:0019216">
    <property type="term" value="P:regulation of lipid metabolic process"/>
    <property type="evidence" value="ECO:0007669"/>
    <property type="project" value="TreeGrafter"/>
</dbReference>
<dbReference type="InterPro" id="IPR001466">
    <property type="entry name" value="Beta-lactam-related"/>
</dbReference>
<protein>
    <submittedName>
        <fullName evidence="4">Beta-lactamase domain-containing protein</fullName>
    </submittedName>
</protein>
<accession>A0A7E4VZ13</accession>
<evidence type="ECO:0000259" key="2">
    <source>
        <dbReference type="Pfam" id="PF00144"/>
    </source>
</evidence>
<evidence type="ECO:0000256" key="1">
    <source>
        <dbReference type="SAM" id="SignalP"/>
    </source>
</evidence>
<reference evidence="4" key="2">
    <citation type="submission" date="2020-10" db="UniProtKB">
        <authorList>
            <consortium name="WormBaseParasite"/>
        </authorList>
    </citation>
    <scope>IDENTIFICATION</scope>
</reference>
<dbReference type="GO" id="GO:0006508">
    <property type="term" value="P:proteolysis"/>
    <property type="evidence" value="ECO:0007669"/>
    <property type="project" value="TreeGrafter"/>
</dbReference>
<feature type="signal peptide" evidence="1">
    <location>
        <begin position="1"/>
        <end position="19"/>
    </location>
</feature>